<protein>
    <recommendedName>
        <fullName evidence="2">CAP-Gly domain-containing protein</fullName>
    </recommendedName>
</protein>
<evidence type="ECO:0000259" key="2">
    <source>
        <dbReference type="PROSITE" id="PS50245"/>
    </source>
</evidence>
<dbReference type="InterPro" id="IPR000938">
    <property type="entry name" value="CAP-Gly_domain"/>
</dbReference>
<comment type="caution">
    <text evidence="4">The sequence shown here is derived from an EMBL/GenBank/DDBJ whole genome shotgun (WGS) entry which is preliminary data.</text>
</comment>
<dbReference type="EMBL" id="CAJOBA010002395">
    <property type="protein sequence ID" value="CAF3643100.1"/>
    <property type="molecule type" value="Genomic_DNA"/>
</dbReference>
<feature type="domain" description="CAP-Gly" evidence="2">
    <location>
        <begin position="124"/>
        <end position="167"/>
    </location>
</feature>
<dbReference type="PROSITE" id="PS50245">
    <property type="entry name" value="CAP_GLY_2"/>
    <property type="match status" value="1"/>
</dbReference>
<feature type="compositionally biased region" description="Low complexity" evidence="1">
    <location>
        <begin position="22"/>
        <end position="41"/>
    </location>
</feature>
<feature type="compositionally biased region" description="Low complexity" evidence="1">
    <location>
        <begin position="55"/>
        <end position="65"/>
    </location>
</feature>
<feature type="compositionally biased region" description="Polar residues" evidence="1">
    <location>
        <begin position="42"/>
        <end position="54"/>
    </location>
</feature>
<dbReference type="Pfam" id="PF01302">
    <property type="entry name" value="CAP_GLY"/>
    <property type="match status" value="1"/>
</dbReference>
<gene>
    <name evidence="3" type="ORF">OVA965_LOCUS7494</name>
    <name evidence="4" type="ORF">TMI583_LOCUS7489</name>
</gene>
<accession>A0A8S2HHN8</accession>
<dbReference type="EMBL" id="CAJNOK010002395">
    <property type="protein sequence ID" value="CAF0858121.1"/>
    <property type="molecule type" value="Genomic_DNA"/>
</dbReference>
<dbReference type="Gene3D" id="2.30.30.190">
    <property type="entry name" value="CAP Gly-rich-like domain"/>
    <property type="match status" value="1"/>
</dbReference>
<dbReference type="InterPro" id="IPR036859">
    <property type="entry name" value="CAP-Gly_dom_sf"/>
</dbReference>
<proteinExistence type="predicted"/>
<name>A0A8S2HHN8_9BILA</name>
<dbReference type="PANTHER" id="PTHR18916">
    <property type="entry name" value="DYNACTIN 1-RELATED MICROTUBULE-BINDING"/>
    <property type="match status" value="1"/>
</dbReference>
<evidence type="ECO:0000313" key="3">
    <source>
        <dbReference type="EMBL" id="CAF0858121.1"/>
    </source>
</evidence>
<sequence>MRNCRTQSQRLSTSFSSIVLSRSTSTNSTSSQRTKSSLSHSISQQDYKSTNKFNGSRSRSTTGTKSKTKFRSYTPNKLSSIDKQATTIELAKLEPILNTDTDSLKIGDRVYVNGEWPGVIVYIGETLFAEGEWCAVVLDDETNGCNDGRVGGKRYFQTNPNRGIFCRLTKVTRTPVCYTKTLFDT</sequence>
<dbReference type="Proteomes" id="UP000682733">
    <property type="component" value="Unassembled WGS sequence"/>
</dbReference>
<dbReference type="SMART" id="SM01052">
    <property type="entry name" value="CAP_GLY"/>
    <property type="match status" value="1"/>
</dbReference>
<evidence type="ECO:0000256" key="1">
    <source>
        <dbReference type="SAM" id="MobiDB-lite"/>
    </source>
</evidence>
<evidence type="ECO:0000313" key="5">
    <source>
        <dbReference type="Proteomes" id="UP000682733"/>
    </source>
</evidence>
<organism evidence="4 5">
    <name type="scientific">Didymodactylos carnosus</name>
    <dbReference type="NCBI Taxonomy" id="1234261"/>
    <lineage>
        <taxon>Eukaryota</taxon>
        <taxon>Metazoa</taxon>
        <taxon>Spiralia</taxon>
        <taxon>Gnathifera</taxon>
        <taxon>Rotifera</taxon>
        <taxon>Eurotatoria</taxon>
        <taxon>Bdelloidea</taxon>
        <taxon>Philodinida</taxon>
        <taxon>Philodinidae</taxon>
        <taxon>Didymodactylos</taxon>
    </lineage>
</organism>
<dbReference type="SUPFAM" id="SSF74924">
    <property type="entry name" value="Cap-Gly domain"/>
    <property type="match status" value="1"/>
</dbReference>
<feature type="region of interest" description="Disordered" evidence="1">
    <location>
        <begin position="22"/>
        <end position="73"/>
    </location>
</feature>
<reference evidence="4" key="1">
    <citation type="submission" date="2021-02" db="EMBL/GenBank/DDBJ databases">
        <authorList>
            <person name="Nowell W R."/>
        </authorList>
    </citation>
    <scope>NUCLEOTIDE SEQUENCE</scope>
</reference>
<evidence type="ECO:0000313" key="4">
    <source>
        <dbReference type="EMBL" id="CAF3643100.1"/>
    </source>
</evidence>
<dbReference type="AlphaFoldDB" id="A0A8S2HHN8"/>
<dbReference type="Proteomes" id="UP000677228">
    <property type="component" value="Unassembled WGS sequence"/>
</dbReference>